<dbReference type="AlphaFoldDB" id="A0A512JD57"/>
<evidence type="ECO:0000313" key="2">
    <source>
        <dbReference type="Proteomes" id="UP000321960"/>
    </source>
</evidence>
<organism evidence="1 2">
    <name type="scientific">Methylobacterium oxalidis</name>
    <dbReference type="NCBI Taxonomy" id="944322"/>
    <lineage>
        <taxon>Bacteria</taxon>
        <taxon>Pseudomonadati</taxon>
        <taxon>Pseudomonadota</taxon>
        <taxon>Alphaproteobacteria</taxon>
        <taxon>Hyphomicrobiales</taxon>
        <taxon>Methylobacteriaceae</taxon>
        <taxon>Methylobacterium</taxon>
    </lineage>
</organism>
<comment type="caution">
    <text evidence="1">The sequence shown here is derived from an EMBL/GenBank/DDBJ whole genome shotgun (WGS) entry which is preliminary data.</text>
</comment>
<accession>A0A512JD57</accession>
<sequence length="71" mass="8055">MSDRTLMLQHYKSFTVLLVLSIIAKGDMGQPAMHNCSLVSCRHCPERAHHEMARGTERDWADLSITELFPA</sequence>
<dbReference type="Proteomes" id="UP000321960">
    <property type="component" value="Unassembled WGS sequence"/>
</dbReference>
<dbReference type="EMBL" id="BJZU01000201">
    <property type="protein sequence ID" value="GEP07893.1"/>
    <property type="molecule type" value="Genomic_DNA"/>
</dbReference>
<reference evidence="1 2" key="1">
    <citation type="submission" date="2019-07" db="EMBL/GenBank/DDBJ databases">
        <title>Whole genome shotgun sequence of Methylobacterium oxalidis NBRC 107715.</title>
        <authorList>
            <person name="Hosoyama A."/>
            <person name="Uohara A."/>
            <person name="Ohji S."/>
            <person name="Ichikawa N."/>
        </authorList>
    </citation>
    <scope>NUCLEOTIDE SEQUENCE [LARGE SCALE GENOMIC DNA]</scope>
    <source>
        <strain evidence="1 2">NBRC 107715</strain>
    </source>
</reference>
<evidence type="ECO:0000313" key="1">
    <source>
        <dbReference type="EMBL" id="GEP07893.1"/>
    </source>
</evidence>
<gene>
    <name evidence="1" type="ORF">MOX02_59310</name>
</gene>
<name>A0A512JD57_9HYPH</name>
<proteinExistence type="predicted"/>
<protein>
    <submittedName>
        <fullName evidence="1">Uncharacterized protein</fullName>
    </submittedName>
</protein>